<dbReference type="InterPro" id="IPR002849">
    <property type="entry name" value="DUF131"/>
</dbReference>
<keyword evidence="1" id="KW-0472">Membrane</keyword>
<protein>
    <submittedName>
        <fullName evidence="2">DUF131 domain-containing protein</fullName>
    </submittedName>
</protein>
<comment type="caution">
    <text evidence="2">The sequence shown here is derived from an EMBL/GenBank/DDBJ whole genome shotgun (WGS) entry which is preliminary data.</text>
</comment>
<feature type="transmembrane region" description="Helical" evidence="1">
    <location>
        <begin position="53"/>
        <end position="69"/>
    </location>
</feature>
<keyword evidence="1" id="KW-1133">Transmembrane helix</keyword>
<reference evidence="2" key="1">
    <citation type="journal article" date="2020" name="mSystems">
        <title>Genome- and Community-Level Interaction Insights into Carbon Utilization and Element Cycling Functions of Hydrothermarchaeota in Hydrothermal Sediment.</title>
        <authorList>
            <person name="Zhou Z."/>
            <person name="Liu Y."/>
            <person name="Xu W."/>
            <person name="Pan J."/>
            <person name="Luo Z.H."/>
            <person name="Li M."/>
        </authorList>
    </citation>
    <scope>NUCLEOTIDE SEQUENCE [LARGE SCALE GENOMIC DNA]</scope>
    <source>
        <strain evidence="2">SpSt-468</strain>
    </source>
</reference>
<dbReference type="AlphaFoldDB" id="A0A7C3FAX5"/>
<accession>A0A7C3FAX5</accession>
<organism evidence="2">
    <name type="scientific">Candidatus Methanomethylicus mesodigestus</name>
    <dbReference type="NCBI Taxonomy" id="1867258"/>
    <lineage>
        <taxon>Archaea</taxon>
        <taxon>Thermoproteota</taxon>
        <taxon>Methanosuratincolia</taxon>
        <taxon>Candidatus Methanomethylicales</taxon>
        <taxon>Candidatus Methanomethylicaceae</taxon>
        <taxon>Candidatus Methanomethylicus</taxon>
    </lineage>
</organism>
<name>A0A7C3FAX5_9CREN</name>
<dbReference type="NCBIfam" id="TIGR00304">
    <property type="entry name" value="TIGR00304 family membrane protein"/>
    <property type="match status" value="1"/>
</dbReference>
<dbReference type="Pfam" id="PF01998">
    <property type="entry name" value="DUF131"/>
    <property type="match status" value="1"/>
</dbReference>
<gene>
    <name evidence="2" type="ORF">ENS19_05725</name>
</gene>
<dbReference type="EMBL" id="DSTX01000011">
    <property type="protein sequence ID" value="HFK20767.1"/>
    <property type="molecule type" value="Genomic_DNA"/>
</dbReference>
<sequence length="70" mass="7144">MGLESGSLVALGALLIIAGIFVLARRGRGEGGALIMIGPIPIAIGSSPRALKVVMIFSLIFILVALALMI</sequence>
<feature type="transmembrane region" description="Helical" evidence="1">
    <location>
        <begin position="6"/>
        <end position="24"/>
    </location>
</feature>
<evidence type="ECO:0000256" key="1">
    <source>
        <dbReference type="SAM" id="Phobius"/>
    </source>
</evidence>
<keyword evidence="1" id="KW-0812">Transmembrane</keyword>
<proteinExistence type="predicted"/>
<evidence type="ECO:0000313" key="2">
    <source>
        <dbReference type="EMBL" id="HFK20767.1"/>
    </source>
</evidence>